<dbReference type="PROSITE" id="PS00463">
    <property type="entry name" value="ZN2_CY6_FUNGAL_1"/>
    <property type="match status" value="1"/>
</dbReference>
<keyword evidence="1" id="KW-0805">Transcription regulation</keyword>
<dbReference type="PROSITE" id="PS50048">
    <property type="entry name" value="ZN2_CY6_FUNGAL_2"/>
    <property type="match status" value="1"/>
</dbReference>
<dbReference type="CDD" id="cd12148">
    <property type="entry name" value="fungal_TF_MHR"/>
    <property type="match status" value="1"/>
</dbReference>
<evidence type="ECO:0000313" key="7">
    <source>
        <dbReference type="Proteomes" id="UP001610446"/>
    </source>
</evidence>
<dbReference type="SMART" id="SM00066">
    <property type="entry name" value="GAL4"/>
    <property type="match status" value="1"/>
</dbReference>
<evidence type="ECO:0000256" key="3">
    <source>
        <dbReference type="ARBA" id="ARBA00023163"/>
    </source>
</evidence>
<keyword evidence="2" id="KW-0238">DNA-binding</keyword>
<dbReference type="SUPFAM" id="SSF57701">
    <property type="entry name" value="Zn2/Cys6 DNA-binding domain"/>
    <property type="match status" value="1"/>
</dbReference>
<dbReference type="InterPro" id="IPR036864">
    <property type="entry name" value="Zn2-C6_fun-type_DNA-bd_sf"/>
</dbReference>
<reference evidence="6 7" key="1">
    <citation type="submission" date="2024-07" db="EMBL/GenBank/DDBJ databases">
        <title>Section-level genome sequencing and comparative genomics of Aspergillus sections Usti and Cavernicolus.</title>
        <authorList>
            <consortium name="Lawrence Berkeley National Laboratory"/>
            <person name="Nybo J.L."/>
            <person name="Vesth T.C."/>
            <person name="Theobald S."/>
            <person name="Frisvad J.C."/>
            <person name="Larsen T.O."/>
            <person name="Kjaerboelling I."/>
            <person name="Rothschild-Mancinelli K."/>
            <person name="Lyhne E.K."/>
            <person name="Kogle M.E."/>
            <person name="Barry K."/>
            <person name="Clum A."/>
            <person name="Na H."/>
            <person name="Ledsgaard L."/>
            <person name="Lin J."/>
            <person name="Lipzen A."/>
            <person name="Kuo A."/>
            <person name="Riley R."/>
            <person name="Mondo S."/>
            <person name="Labutti K."/>
            <person name="Haridas S."/>
            <person name="Pangalinan J."/>
            <person name="Salamov A.A."/>
            <person name="Simmons B.A."/>
            <person name="Magnuson J.K."/>
            <person name="Chen J."/>
            <person name="Drula E."/>
            <person name="Henrissat B."/>
            <person name="Wiebenga A."/>
            <person name="Lubbers R.J."/>
            <person name="Gomes A.C."/>
            <person name="Makela M.R."/>
            <person name="Stajich J."/>
            <person name="Grigoriev I.V."/>
            <person name="Mortensen U.H."/>
            <person name="De Vries R.P."/>
            <person name="Baker S.E."/>
            <person name="Andersen M.R."/>
        </authorList>
    </citation>
    <scope>NUCLEOTIDE SEQUENCE [LARGE SCALE GENOMIC DNA]</scope>
    <source>
        <strain evidence="6 7">CBS 123904</strain>
    </source>
</reference>
<dbReference type="Pfam" id="PF00172">
    <property type="entry name" value="Zn_clus"/>
    <property type="match status" value="1"/>
</dbReference>
<accession>A0ABR4K496</accession>
<evidence type="ECO:0000259" key="5">
    <source>
        <dbReference type="PROSITE" id="PS50048"/>
    </source>
</evidence>
<protein>
    <submittedName>
        <fullName evidence="6">C6 zinc finger domain protein</fullName>
    </submittedName>
</protein>
<evidence type="ECO:0000313" key="6">
    <source>
        <dbReference type="EMBL" id="KAL2846896.1"/>
    </source>
</evidence>
<organism evidence="6 7">
    <name type="scientific">Aspergillus pseudoustus</name>
    <dbReference type="NCBI Taxonomy" id="1810923"/>
    <lineage>
        <taxon>Eukaryota</taxon>
        <taxon>Fungi</taxon>
        <taxon>Dikarya</taxon>
        <taxon>Ascomycota</taxon>
        <taxon>Pezizomycotina</taxon>
        <taxon>Eurotiomycetes</taxon>
        <taxon>Eurotiomycetidae</taxon>
        <taxon>Eurotiales</taxon>
        <taxon>Aspergillaceae</taxon>
        <taxon>Aspergillus</taxon>
        <taxon>Aspergillus subgen. Nidulantes</taxon>
    </lineage>
</organism>
<keyword evidence="3" id="KW-0804">Transcription</keyword>
<dbReference type="Proteomes" id="UP001610446">
    <property type="component" value="Unassembled WGS sequence"/>
</dbReference>
<dbReference type="PANTHER" id="PTHR47785:SF7">
    <property type="entry name" value="ZN(II)2CYS6 TRANSCRIPTION FACTOR (EUROFUNG)"/>
    <property type="match status" value="1"/>
</dbReference>
<keyword evidence="7" id="KW-1185">Reference proteome</keyword>
<name>A0ABR4K496_9EURO</name>
<dbReference type="EMBL" id="JBFXLU010000060">
    <property type="protein sequence ID" value="KAL2846896.1"/>
    <property type="molecule type" value="Genomic_DNA"/>
</dbReference>
<evidence type="ECO:0000256" key="4">
    <source>
        <dbReference type="ARBA" id="ARBA00023242"/>
    </source>
</evidence>
<evidence type="ECO:0000256" key="2">
    <source>
        <dbReference type="ARBA" id="ARBA00023125"/>
    </source>
</evidence>
<sequence length="601" mass="66703">MTGRTGDKRPAPRGTAAYPRKRAVTACQVCRARRTKCDNRKPSCSFCLKVGAVCIQSSVDLSSFDPASIKILERLNDIEGAVRACQSSLSTQRPVGGAASLDRQIQSTSTDANIDSACLLPASIESIGRWMPEMALHARLQTGVEPAIWSLLDRFFHFVHVKNPVLDEAHVRSLVARFCANGLDWSHESCLILLVLSLGATATAFDCLDGNDADSMPLARSFYRAAQKRLGLTMEGPGRVLEAQCYFLSGVNAMTFFLRDAAWKLFLHAVACCQSFQFLRAPKLNDIDTLVSLEPVVDHIGQQQSLTAEQAIYWSSWKSERELRSEIGGTDFTISPAEMAIYPLFFPTPPTTADVDDEGGDGGQLGTAQYDTSKADNQLSWYFYLSEISLRRLTSCIATGIAQFQPPNGRFLNDLARAMCIYESQAEEWVLRLPQVISLNSPPERDDICHFVLRGHLIDMYEIMYWPFVDAVINAIPNATSIDSTGWDDQLLVRSLARKGLAKHVERLWVNQPGYKHRHHGTLFLLRNCCRSALVLIAAALAVASPPDRQPGPSLAMPSGWRHAVLLALDMTRYWEDQSVDSAYLARILESAWEKVQLLDV</sequence>
<keyword evidence="4" id="KW-0539">Nucleus</keyword>
<dbReference type="InterPro" id="IPR001138">
    <property type="entry name" value="Zn2Cys6_DnaBD"/>
</dbReference>
<dbReference type="InterPro" id="IPR053181">
    <property type="entry name" value="EcdB-like_regulator"/>
</dbReference>
<evidence type="ECO:0000256" key="1">
    <source>
        <dbReference type="ARBA" id="ARBA00023015"/>
    </source>
</evidence>
<comment type="caution">
    <text evidence="6">The sequence shown here is derived from an EMBL/GenBank/DDBJ whole genome shotgun (WGS) entry which is preliminary data.</text>
</comment>
<feature type="domain" description="Zn(2)-C6 fungal-type" evidence="5">
    <location>
        <begin position="26"/>
        <end position="56"/>
    </location>
</feature>
<dbReference type="PANTHER" id="PTHR47785">
    <property type="entry name" value="ZN(II)2CYS6 TRANSCRIPTION FACTOR (EUROFUNG)-RELATED-RELATED"/>
    <property type="match status" value="1"/>
</dbReference>
<gene>
    <name evidence="6" type="ORF">BJY01DRAFT_234468</name>
</gene>
<proteinExistence type="predicted"/>
<dbReference type="Gene3D" id="4.10.240.10">
    <property type="entry name" value="Zn(2)-C6 fungal-type DNA-binding domain"/>
    <property type="match status" value="1"/>
</dbReference>
<dbReference type="CDD" id="cd00067">
    <property type="entry name" value="GAL4"/>
    <property type="match status" value="1"/>
</dbReference>